<protein>
    <submittedName>
        <fullName evidence="1">Restriction endonuclease</fullName>
    </submittedName>
</protein>
<dbReference type="Proteomes" id="UP000600547">
    <property type="component" value="Unassembled WGS sequence"/>
</dbReference>
<gene>
    <name evidence="1" type="ORF">GCM10008956_32970</name>
</gene>
<name>A0A8H9GRL0_9DEIO</name>
<dbReference type="EMBL" id="BMQG01000015">
    <property type="protein sequence ID" value="GGM54484.1"/>
    <property type="molecule type" value="Genomic_DNA"/>
</dbReference>
<reference evidence="2" key="1">
    <citation type="journal article" date="2019" name="Int. J. Syst. Evol. Microbiol.">
        <title>The Global Catalogue of Microorganisms (GCM) 10K type strain sequencing project: providing services to taxonomists for standard genome sequencing and annotation.</title>
        <authorList>
            <consortium name="The Broad Institute Genomics Platform"/>
            <consortium name="The Broad Institute Genome Sequencing Center for Infectious Disease"/>
            <person name="Wu L."/>
            <person name="Ma J."/>
        </authorList>
    </citation>
    <scope>NUCLEOTIDE SEQUENCE [LARGE SCALE GENOMIC DNA]</scope>
    <source>
        <strain evidence="2">JCM 31047</strain>
    </source>
</reference>
<comment type="caution">
    <text evidence="1">The sequence shown here is derived from an EMBL/GenBank/DDBJ whole genome shotgun (WGS) entry which is preliminary data.</text>
</comment>
<dbReference type="InterPro" id="IPR019292">
    <property type="entry name" value="McrC"/>
</dbReference>
<keyword evidence="1" id="KW-0378">Hydrolase</keyword>
<keyword evidence="2" id="KW-1185">Reference proteome</keyword>
<dbReference type="PANTHER" id="PTHR38733">
    <property type="entry name" value="PROTEIN MCRC"/>
    <property type="match status" value="1"/>
</dbReference>
<dbReference type="GO" id="GO:0004519">
    <property type="term" value="F:endonuclease activity"/>
    <property type="evidence" value="ECO:0007669"/>
    <property type="project" value="UniProtKB-KW"/>
</dbReference>
<accession>A0A8H9GRL0</accession>
<evidence type="ECO:0000313" key="1">
    <source>
        <dbReference type="EMBL" id="GGM54484.1"/>
    </source>
</evidence>
<sequence>MTHLVVREYARLYRGTQARLLGLDHTRAELPAAAFDALKGLLTVEDGLTAPEGVLTYGLEAGREILRASSWVGVLETPDGTQLEILPKILDDDTDVVRTRATLVRMLAALPDAPYREADVASLDAAPLPLMETFAGVFLRAVSRLVRQGLAHTYQEQALELPALRGRLDLLRHLTAQSTRPATFHVTADEFVPDRPENRAVRAALELVRPRLTTTEHLRLHAELTFAFADVPVSRAPLDDLRAWRLDRSHRQYAPLRPLVELILTSRSPLTAQGTAAVPALLYPMPDVFEAYVATCLRADRTPDGQAVWARVDTQLTGQHLVTQGRRTLFALKPDLRLISRTGVPIIADTKWKRLDPALGAQAGVSMSDLYQLFAYGQKYLGGAGCLWLIYPRTGAFRRPLPAFTYQPGLTLRVLPFDLLSGQVISEPD</sequence>
<dbReference type="RefSeq" id="WP_189062742.1">
    <property type="nucleotide sequence ID" value="NZ_BMQG01000015.1"/>
</dbReference>
<organism evidence="1 2">
    <name type="scientific">Deinococcus arenae</name>
    <dbReference type="NCBI Taxonomy" id="1452751"/>
    <lineage>
        <taxon>Bacteria</taxon>
        <taxon>Thermotogati</taxon>
        <taxon>Deinococcota</taxon>
        <taxon>Deinococci</taxon>
        <taxon>Deinococcales</taxon>
        <taxon>Deinococcaceae</taxon>
        <taxon>Deinococcus</taxon>
    </lineage>
</organism>
<evidence type="ECO:0000313" key="2">
    <source>
        <dbReference type="Proteomes" id="UP000600547"/>
    </source>
</evidence>
<dbReference type="PANTHER" id="PTHR38733:SF1">
    <property type="entry name" value="TYPE IV METHYL-DIRECTED RESTRICTION ENZYME ECOKMCRBC"/>
    <property type="match status" value="1"/>
</dbReference>
<dbReference type="AlphaFoldDB" id="A0A8H9GRL0"/>
<proteinExistence type="predicted"/>
<keyword evidence="1" id="KW-0540">Nuclease</keyword>
<keyword evidence="1" id="KW-0255">Endonuclease</keyword>
<dbReference type="Pfam" id="PF10117">
    <property type="entry name" value="McrBC"/>
    <property type="match status" value="1"/>
</dbReference>